<dbReference type="SUPFAM" id="SSF57667">
    <property type="entry name" value="beta-beta-alpha zinc fingers"/>
    <property type="match status" value="1"/>
</dbReference>
<feature type="region of interest" description="Disordered" evidence="2">
    <location>
        <begin position="28"/>
        <end position="67"/>
    </location>
</feature>
<accession>A0A445ES07</accession>
<dbReference type="InterPro" id="IPR013087">
    <property type="entry name" value="Znf_C2H2_type"/>
</dbReference>
<gene>
    <name evidence="4" type="ORF">Ahy_A01g002880</name>
</gene>
<keyword evidence="1" id="KW-0863">Zinc-finger</keyword>
<dbReference type="InterPro" id="IPR044303">
    <property type="entry name" value="ZAT1/4/9"/>
</dbReference>
<keyword evidence="1" id="KW-0479">Metal-binding</keyword>
<dbReference type="Pfam" id="PF13912">
    <property type="entry name" value="zf-C2H2_6"/>
    <property type="match status" value="2"/>
</dbReference>
<evidence type="ECO:0000313" key="4">
    <source>
        <dbReference type="EMBL" id="RYR78142.1"/>
    </source>
</evidence>
<dbReference type="Proteomes" id="UP000289738">
    <property type="component" value="Chromosome A01"/>
</dbReference>
<dbReference type="PROSITE" id="PS00028">
    <property type="entry name" value="ZINC_FINGER_C2H2_1"/>
    <property type="match status" value="2"/>
</dbReference>
<dbReference type="Pfam" id="PF00096">
    <property type="entry name" value="zf-C2H2"/>
    <property type="match status" value="1"/>
</dbReference>
<dbReference type="PROSITE" id="PS50157">
    <property type="entry name" value="ZINC_FINGER_C2H2_2"/>
    <property type="match status" value="3"/>
</dbReference>
<feature type="domain" description="C2H2-type" evidence="3">
    <location>
        <begin position="5"/>
        <end position="32"/>
    </location>
</feature>
<feature type="region of interest" description="Disordered" evidence="2">
    <location>
        <begin position="88"/>
        <end position="129"/>
    </location>
</feature>
<dbReference type="InterPro" id="IPR036236">
    <property type="entry name" value="Znf_C2H2_sf"/>
</dbReference>
<proteinExistence type="predicted"/>
<evidence type="ECO:0000259" key="3">
    <source>
        <dbReference type="PROSITE" id="PS50157"/>
    </source>
</evidence>
<evidence type="ECO:0000256" key="2">
    <source>
        <dbReference type="SAM" id="MobiDB-lite"/>
    </source>
</evidence>
<dbReference type="PANTHER" id="PTHR46326">
    <property type="entry name" value="ZINC FINGER PROTEIN ZAT1-RELATED"/>
    <property type="match status" value="1"/>
</dbReference>
<feature type="compositionally biased region" description="Pro residues" evidence="2">
    <location>
        <begin position="32"/>
        <end position="46"/>
    </location>
</feature>
<feature type="compositionally biased region" description="Basic residues" evidence="2">
    <location>
        <begin position="115"/>
        <end position="129"/>
    </location>
</feature>
<organism evidence="4 5">
    <name type="scientific">Arachis hypogaea</name>
    <name type="common">Peanut</name>
    <dbReference type="NCBI Taxonomy" id="3818"/>
    <lineage>
        <taxon>Eukaryota</taxon>
        <taxon>Viridiplantae</taxon>
        <taxon>Streptophyta</taxon>
        <taxon>Embryophyta</taxon>
        <taxon>Tracheophyta</taxon>
        <taxon>Spermatophyta</taxon>
        <taxon>Magnoliopsida</taxon>
        <taxon>eudicotyledons</taxon>
        <taxon>Gunneridae</taxon>
        <taxon>Pentapetalae</taxon>
        <taxon>rosids</taxon>
        <taxon>fabids</taxon>
        <taxon>Fabales</taxon>
        <taxon>Fabaceae</taxon>
        <taxon>Papilionoideae</taxon>
        <taxon>50 kb inversion clade</taxon>
        <taxon>dalbergioids sensu lato</taxon>
        <taxon>Dalbergieae</taxon>
        <taxon>Pterocarpus clade</taxon>
        <taxon>Arachis</taxon>
    </lineage>
</organism>
<feature type="compositionally biased region" description="Basic and acidic residues" evidence="2">
    <location>
        <begin position="104"/>
        <end position="114"/>
    </location>
</feature>
<feature type="compositionally biased region" description="Low complexity" evidence="2">
    <location>
        <begin position="47"/>
        <end position="59"/>
    </location>
</feature>
<evidence type="ECO:0000313" key="5">
    <source>
        <dbReference type="Proteomes" id="UP000289738"/>
    </source>
</evidence>
<dbReference type="Gene3D" id="3.30.160.60">
    <property type="entry name" value="Classic Zinc Finger"/>
    <property type="match status" value="1"/>
</dbReference>
<dbReference type="GO" id="GO:0008270">
    <property type="term" value="F:zinc ion binding"/>
    <property type="evidence" value="ECO:0007669"/>
    <property type="project" value="UniProtKB-KW"/>
</dbReference>
<sequence length="351" mass="38865">MERQKCCKLCSRTFPNGRALGGHMKAHLATFPLPPKPPQPPAPPLPSSESSSSFSSFSESEPEDKTALIYGLRENPKKSFRVADPEFSPLAAPLLPPPDSVAVQDRESETESSKKPTRQRSKRTWRARSILHNHEDDKEQLKKKQPKLGFMEHEHEYEAEPVSSVSETSVVEDVAMFLVMLSRDTWSNKDAILVKQEGEVERSKAGSGNGIKMKKVRVRGKHSHQCENCGKTFRSSRALGSHRSICCDGGGSGASDRIFQCPFCFKIFGSGQALGGHKRSHLIAMAAPSSSSSTAKNFIDLNLPAPLEEQHEDDLGVVSDTLSSALKRTKYPGKRREVPYNSYRRISQANF</sequence>
<keyword evidence="1" id="KW-0862">Zinc</keyword>
<keyword evidence="5" id="KW-1185">Reference proteome</keyword>
<dbReference type="PANTHER" id="PTHR46326:SF8">
    <property type="entry name" value="C2H2-LIKE ZINC FINGER PROTEIN"/>
    <property type="match status" value="1"/>
</dbReference>
<protein>
    <recommendedName>
        <fullName evidence="3">C2H2-type domain-containing protein</fullName>
    </recommendedName>
</protein>
<dbReference type="AlphaFoldDB" id="A0A445ES07"/>
<reference evidence="4 5" key="1">
    <citation type="submission" date="2019-01" db="EMBL/GenBank/DDBJ databases">
        <title>Sequencing of cultivated peanut Arachis hypogaea provides insights into genome evolution and oil improvement.</title>
        <authorList>
            <person name="Chen X."/>
        </authorList>
    </citation>
    <scope>NUCLEOTIDE SEQUENCE [LARGE SCALE GENOMIC DNA]</scope>
    <source>
        <strain evidence="5">cv. Fuhuasheng</strain>
        <tissue evidence="4">Leaves</tissue>
    </source>
</reference>
<dbReference type="GO" id="GO:0006355">
    <property type="term" value="P:regulation of DNA-templated transcription"/>
    <property type="evidence" value="ECO:0007669"/>
    <property type="project" value="InterPro"/>
</dbReference>
<name>A0A445ES07_ARAHY</name>
<evidence type="ECO:0000256" key="1">
    <source>
        <dbReference type="PROSITE-ProRule" id="PRU00042"/>
    </source>
</evidence>
<dbReference type="EMBL" id="SDMP01000001">
    <property type="protein sequence ID" value="RYR78142.1"/>
    <property type="molecule type" value="Genomic_DNA"/>
</dbReference>
<feature type="domain" description="C2H2-type" evidence="3">
    <location>
        <begin position="259"/>
        <end position="281"/>
    </location>
</feature>
<comment type="caution">
    <text evidence="4">The sequence shown here is derived from an EMBL/GenBank/DDBJ whole genome shotgun (WGS) entry which is preliminary data.</text>
</comment>
<feature type="domain" description="C2H2-type" evidence="3">
    <location>
        <begin position="224"/>
        <end position="245"/>
    </location>
</feature>
<dbReference type="SMART" id="SM00355">
    <property type="entry name" value="ZnF_C2H2"/>
    <property type="match status" value="3"/>
</dbReference>
<dbReference type="STRING" id="3818.A0A445ES07"/>